<dbReference type="EMBL" id="CAQQ02005145">
    <property type="status" value="NOT_ANNOTATED_CDS"/>
    <property type="molecule type" value="Genomic_DNA"/>
</dbReference>
<evidence type="ECO:0008006" key="4">
    <source>
        <dbReference type="Google" id="ProtNLM"/>
    </source>
</evidence>
<name>T1H199_MEGSC</name>
<dbReference type="Gene3D" id="1.10.10.10">
    <property type="entry name" value="Winged helix-like DNA-binding domain superfamily/Winged helix DNA-binding domain"/>
    <property type="match status" value="1"/>
</dbReference>
<dbReference type="STRING" id="36166.T1H199"/>
<keyword evidence="3" id="KW-1185">Reference proteome</keyword>
<dbReference type="GO" id="GO:0003676">
    <property type="term" value="F:nucleic acid binding"/>
    <property type="evidence" value="ECO:0007669"/>
    <property type="project" value="InterPro"/>
</dbReference>
<evidence type="ECO:0000313" key="2">
    <source>
        <dbReference type="EnsemblMetazoa" id="MESCA009954-PA"/>
    </source>
</evidence>
<dbReference type="HOGENOM" id="CLU_1464808_0_0_1"/>
<dbReference type="EnsemblMetazoa" id="MESCA009954-RA">
    <property type="protein sequence ID" value="MESCA009954-PA"/>
    <property type="gene ID" value="MESCA009954"/>
</dbReference>
<dbReference type="InterPro" id="IPR036397">
    <property type="entry name" value="RNaseH_sf"/>
</dbReference>
<dbReference type="EMBL" id="CAQQ02005143">
    <property type="status" value="NOT_ANNOTATED_CDS"/>
    <property type="molecule type" value="Genomic_DNA"/>
</dbReference>
<dbReference type="InterPro" id="IPR009057">
    <property type="entry name" value="Homeodomain-like_sf"/>
</dbReference>
<evidence type="ECO:0000256" key="1">
    <source>
        <dbReference type="ARBA" id="ARBA00004123"/>
    </source>
</evidence>
<dbReference type="AlphaFoldDB" id="T1H199"/>
<reference evidence="3" key="1">
    <citation type="submission" date="2013-02" db="EMBL/GenBank/DDBJ databases">
        <authorList>
            <person name="Hughes D."/>
        </authorList>
    </citation>
    <scope>NUCLEOTIDE SEQUENCE</scope>
    <source>
        <strain>Durham</strain>
        <strain evidence="3">NC isolate 2 -- Noor lab</strain>
    </source>
</reference>
<reference evidence="2" key="2">
    <citation type="submission" date="2015-06" db="UniProtKB">
        <authorList>
            <consortium name="EnsemblMetazoa"/>
        </authorList>
    </citation>
    <scope>IDENTIFICATION</scope>
</reference>
<dbReference type="EMBL" id="CAQQ02005144">
    <property type="status" value="NOT_ANNOTATED_CDS"/>
    <property type="molecule type" value="Genomic_DNA"/>
</dbReference>
<organism evidence="2 3">
    <name type="scientific">Megaselia scalaris</name>
    <name type="common">Humpbacked fly</name>
    <name type="synonym">Phora scalaris</name>
    <dbReference type="NCBI Taxonomy" id="36166"/>
    <lineage>
        <taxon>Eukaryota</taxon>
        <taxon>Metazoa</taxon>
        <taxon>Ecdysozoa</taxon>
        <taxon>Arthropoda</taxon>
        <taxon>Hexapoda</taxon>
        <taxon>Insecta</taxon>
        <taxon>Pterygota</taxon>
        <taxon>Neoptera</taxon>
        <taxon>Endopterygota</taxon>
        <taxon>Diptera</taxon>
        <taxon>Brachycera</taxon>
        <taxon>Muscomorpha</taxon>
        <taxon>Platypezoidea</taxon>
        <taxon>Phoridae</taxon>
        <taxon>Megaseliini</taxon>
        <taxon>Megaselia</taxon>
    </lineage>
</organism>
<dbReference type="EMBL" id="CAQQ02005148">
    <property type="status" value="NOT_ANNOTATED_CDS"/>
    <property type="molecule type" value="Genomic_DNA"/>
</dbReference>
<dbReference type="GO" id="GO:0005634">
    <property type="term" value="C:nucleus"/>
    <property type="evidence" value="ECO:0007669"/>
    <property type="project" value="UniProtKB-SubCell"/>
</dbReference>
<proteinExistence type="predicted"/>
<accession>T1H199</accession>
<dbReference type="SUPFAM" id="SSF46689">
    <property type="entry name" value="Homeodomain-like"/>
    <property type="match status" value="1"/>
</dbReference>
<dbReference type="Proteomes" id="UP000015102">
    <property type="component" value="Unassembled WGS sequence"/>
</dbReference>
<sequence>MQLRPEQVAQIIALLDDGRSQRYVSEHLGIPRSTIGYAVQRFQETGRLREKGVSCFRPAKCPKLERSHRQRRMRFAEEHVNWTIEQWSNLERFAACNIVETLNYEGGSVMIWGGITYENRTDVIIIDGALNATGYIDILEENVLPNVFENGILMQDNARPHTAQADTKPYERAKNTLGIKRGDNF</sequence>
<dbReference type="EMBL" id="CAQQ02005146">
    <property type="status" value="NOT_ANNOTATED_CDS"/>
    <property type="molecule type" value="Genomic_DNA"/>
</dbReference>
<protein>
    <recommendedName>
        <fullName evidence="4">Transposase Tc1-like domain-containing protein</fullName>
    </recommendedName>
</protein>
<comment type="subcellular location">
    <subcellularLocation>
        <location evidence="1">Nucleus</location>
    </subcellularLocation>
</comment>
<dbReference type="OMA" id="CLNAMAY"/>
<dbReference type="InterPro" id="IPR036388">
    <property type="entry name" value="WH-like_DNA-bd_sf"/>
</dbReference>
<evidence type="ECO:0000313" key="3">
    <source>
        <dbReference type="Proteomes" id="UP000015102"/>
    </source>
</evidence>
<dbReference type="Gene3D" id="3.30.420.10">
    <property type="entry name" value="Ribonuclease H-like superfamily/Ribonuclease H"/>
    <property type="match status" value="1"/>
</dbReference>
<dbReference type="EMBL" id="CAQQ02005147">
    <property type="status" value="NOT_ANNOTATED_CDS"/>
    <property type="molecule type" value="Genomic_DNA"/>
</dbReference>